<accession>A0A1I8AVU8</accession>
<reference evidence="2" key="1">
    <citation type="submission" date="2016-11" db="UniProtKB">
        <authorList>
            <consortium name="WormBaseParasite"/>
        </authorList>
    </citation>
    <scope>IDENTIFICATION</scope>
</reference>
<dbReference type="Proteomes" id="UP000095287">
    <property type="component" value="Unplaced"/>
</dbReference>
<keyword evidence="1" id="KW-1185">Reference proteome</keyword>
<evidence type="ECO:0000313" key="1">
    <source>
        <dbReference type="Proteomes" id="UP000095287"/>
    </source>
</evidence>
<sequence length="112" mass="11985">MISNSVGISTTGDVAITLHVDETLLKRFAEKKTLSLKINIHCGSKNNTIQIPPVPEAPKISTEAPAPPPSIAKIVPEVQVETSKIELPSPSKEMKVEDEGTEVSKVGVISSW</sequence>
<dbReference type="AlphaFoldDB" id="A0A1I8AVU8"/>
<protein>
    <submittedName>
        <fullName evidence="2">SHSP domain-containing protein</fullName>
    </submittedName>
</protein>
<name>A0A1I8AVU8_9BILA</name>
<proteinExistence type="predicted"/>
<organism evidence="1 2">
    <name type="scientific">Steinernema glaseri</name>
    <dbReference type="NCBI Taxonomy" id="37863"/>
    <lineage>
        <taxon>Eukaryota</taxon>
        <taxon>Metazoa</taxon>
        <taxon>Ecdysozoa</taxon>
        <taxon>Nematoda</taxon>
        <taxon>Chromadorea</taxon>
        <taxon>Rhabditida</taxon>
        <taxon>Tylenchina</taxon>
        <taxon>Panagrolaimomorpha</taxon>
        <taxon>Strongyloidoidea</taxon>
        <taxon>Steinernematidae</taxon>
        <taxon>Steinernema</taxon>
    </lineage>
</organism>
<evidence type="ECO:0000313" key="2">
    <source>
        <dbReference type="WBParaSite" id="L893_g9764.t1"/>
    </source>
</evidence>
<dbReference type="WBParaSite" id="L893_g9764.t1">
    <property type="protein sequence ID" value="L893_g9764.t1"/>
    <property type="gene ID" value="L893_g9764"/>
</dbReference>